<dbReference type="InterPro" id="IPR050093">
    <property type="entry name" value="ABC_SmlMolc_Importer"/>
</dbReference>
<dbReference type="InterPro" id="IPR013611">
    <property type="entry name" value="Transp-assoc_OB_typ2"/>
</dbReference>
<dbReference type="InterPro" id="IPR017871">
    <property type="entry name" value="ABC_transporter-like_CS"/>
</dbReference>
<name>A0A2S5KII0_9PROT</name>
<evidence type="ECO:0000259" key="4">
    <source>
        <dbReference type="PROSITE" id="PS50893"/>
    </source>
</evidence>
<evidence type="ECO:0000256" key="3">
    <source>
        <dbReference type="ARBA" id="ARBA00022840"/>
    </source>
</evidence>
<evidence type="ECO:0000313" key="6">
    <source>
        <dbReference type="Proteomes" id="UP000238196"/>
    </source>
</evidence>
<evidence type="ECO:0000256" key="2">
    <source>
        <dbReference type="ARBA" id="ARBA00022741"/>
    </source>
</evidence>
<dbReference type="SUPFAM" id="SSF50331">
    <property type="entry name" value="MOP-like"/>
    <property type="match status" value="1"/>
</dbReference>
<comment type="caution">
    <text evidence="5">The sequence shown here is derived from an EMBL/GenBank/DDBJ whole genome shotgun (WGS) entry which is preliminary data.</text>
</comment>
<sequence>MATLIPSSDLPARGLRLHGVHKEFAGQTVVDNLNLEIEEGSFVALLGPSGCGKTTTLRMIAGFDTLSSGRISLGSTVLASDHQQLPPELRNMSMVFQSYALWPHMTVADNVGYPLKLKGYNKGSDFQRRVREALATVQMEPYAQRRPQDLSGGQRQRVALARCLASEPRVVLLDEPLANLDRHLRASMEDSFRDFHRRTGATFIYVTHDQAEAMALADRIAVMHKGQLVQWDAPEALYQRPQNAWVAGFIGQGSVVRLPLSSSERLLSSAQVQQALAALQNKPSATEEVLIRPQHVELDPAGVPATVTHCVFKGERYQFVLQLQDGQSLQAYHWQGLPTGAQIAITVRQGWRLQEQPAGSTRPTLASVA</sequence>
<proteinExistence type="predicted"/>
<dbReference type="OrthoDB" id="9809450at2"/>
<dbReference type="InterPro" id="IPR027417">
    <property type="entry name" value="P-loop_NTPase"/>
</dbReference>
<dbReference type="Pfam" id="PF08402">
    <property type="entry name" value="TOBE_2"/>
    <property type="match status" value="1"/>
</dbReference>
<dbReference type="InterPro" id="IPR003439">
    <property type="entry name" value="ABC_transporter-like_ATP-bd"/>
</dbReference>
<dbReference type="GO" id="GO:0140359">
    <property type="term" value="F:ABC-type transporter activity"/>
    <property type="evidence" value="ECO:0007669"/>
    <property type="project" value="UniProtKB-ARBA"/>
</dbReference>
<feature type="domain" description="ABC transporter" evidence="4">
    <location>
        <begin position="15"/>
        <end position="250"/>
    </location>
</feature>
<protein>
    <submittedName>
        <fullName evidence="5">ABC transporter ATP-binding protein</fullName>
    </submittedName>
</protein>
<dbReference type="InterPro" id="IPR003593">
    <property type="entry name" value="AAA+_ATPase"/>
</dbReference>
<keyword evidence="2" id="KW-0547">Nucleotide-binding</keyword>
<dbReference type="GO" id="GO:0005524">
    <property type="term" value="F:ATP binding"/>
    <property type="evidence" value="ECO:0007669"/>
    <property type="project" value="UniProtKB-KW"/>
</dbReference>
<dbReference type="Gene3D" id="3.40.50.300">
    <property type="entry name" value="P-loop containing nucleotide triphosphate hydrolases"/>
    <property type="match status" value="1"/>
</dbReference>
<dbReference type="EMBL" id="PRLP01000143">
    <property type="protein sequence ID" value="PPC74580.1"/>
    <property type="molecule type" value="Genomic_DNA"/>
</dbReference>
<dbReference type="GO" id="GO:0043190">
    <property type="term" value="C:ATP-binding cassette (ABC) transporter complex"/>
    <property type="evidence" value="ECO:0007669"/>
    <property type="project" value="InterPro"/>
</dbReference>
<dbReference type="PANTHER" id="PTHR42781">
    <property type="entry name" value="SPERMIDINE/PUTRESCINE IMPORT ATP-BINDING PROTEIN POTA"/>
    <property type="match status" value="1"/>
</dbReference>
<evidence type="ECO:0000256" key="1">
    <source>
        <dbReference type="ARBA" id="ARBA00022448"/>
    </source>
</evidence>
<dbReference type="SMART" id="SM00382">
    <property type="entry name" value="AAA"/>
    <property type="match status" value="1"/>
</dbReference>
<dbReference type="SUPFAM" id="SSF52540">
    <property type="entry name" value="P-loop containing nucleoside triphosphate hydrolases"/>
    <property type="match status" value="1"/>
</dbReference>
<dbReference type="FunFam" id="3.40.50.300:FF:000042">
    <property type="entry name" value="Maltose/maltodextrin ABC transporter, ATP-binding protein"/>
    <property type="match status" value="1"/>
</dbReference>
<dbReference type="AlphaFoldDB" id="A0A2S5KII0"/>
<dbReference type="Gene3D" id="2.40.50.100">
    <property type="match status" value="1"/>
</dbReference>
<keyword evidence="1" id="KW-0813">Transport</keyword>
<dbReference type="PROSITE" id="PS00211">
    <property type="entry name" value="ABC_TRANSPORTER_1"/>
    <property type="match status" value="1"/>
</dbReference>
<keyword evidence="3 5" id="KW-0067">ATP-binding</keyword>
<gene>
    <name evidence="5" type="ORF">C4K68_24995</name>
</gene>
<dbReference type="Proteomes" id="UP000238196">
    <property type="component" value="Unassembled WGS sequence"/>
</dbReference>
<organism evidence="5 6">
    <name type="scientific">Proteobacteria bacterium 228</name>
    <dbReference type="NCBI Taxonomy" id="2083153"/>
    <lineage>
        <taxon>Bacteria</taxon>
        <taxon>Pseudomonadati</taxon>
        <taxon>Pseudomonadota</taxon>
    </lineage>
</organism>
<dbReference type="PROSITE" id="PS50893">
    <property type="entry name" value="ABC_TRANSPORTER_2"/>
    <property type="match status" value="1"/>
</dbReference>
<dbReference type="GO" id="GO:0016887">
    <property type="term" value="F:ATP hydrolysis activity"/>
    <property type="evidence" value="ECO:0007669"/>
    <property type="project" value="InterPro"/>
</dbReference>
<reference evidence="5 6" key="1">
    <citation type="submission" date="2018-02" db="EMBL/GenBank/DDBJ databases">
        <title>novel marine gammaproteobacteria from coastal saline agro ecosystem.</title>
        <authorList>
            <person name="Krishnan R."/>
            <person name="Ramesh Kumar N."/>
        </authorList>
    </citation>
    <scope>NUCLEOTIDE SEQUENCE [LARGE SCALE GENOMIC DNA]</scope>
    <source>
        <strain evidence="5 6">228</strain>
    </source>
</reference>
<evidence type="ECO:0000313" key="5">
    <source>
        <dbReference type="EMBL" id="PPC74580.1"/>
    </source>
</evidence>
<dbReference type="Pfam" id="PF00005">
    <property type="entry name" value="ABC_tran"/>
    <property type="match status" value="1"/>
</dbReference>
<dbReference type="PANTHER" id="PTHR42781:SF4">
    <property type="entry name" value="SPERMIDINE_PUTRESCINE IMPORT ATP-BINDING PROTEIN POTA"/>
    <property type="match status" value="1"/>
</dbReference>
<dbReference type="InterPro" id="IPR008995">
    <property type="entry name" value="Mo/tungstate-bd_C_term_dom"/>
</dbReference>
<accession>A0A2S5KII0</accession>